<dbReference type="EMBL" id="CP091430">
    <property type="protein sequence ID" value="UVI30560.1"/>
    <property type="molecule type" value="Genomic_DNA"/>
</dbReference>
<evidence type="ECO:0000313" key="3">
    <source>
        <dbReference type="Proteomes" id="UP001057877"/>
    </source>
</evidence>
<accession>A0ABY5SAL1</accession>
<feature type="transmembrane region" description="Helical" evidence="1">
    <location>
        <begin position="32"/>
        <end position="51"/>
    </location>
</feature>
<evidence type="ECO:0000313" key="2">
    <source>
        <dbReference type="EMBL" id="UVI30560.1"/>
    </source>
</evidence>
<proteinExistence type="predicted"/>
<evidence type="ECO:0000256" key="1">
    <source>
        <dbReference type="SAM" id="Phobius"/>
    </source>
</evidence>
<name>A0ABY5SAL1_9BACL</name>
<dbReference type="RefSeq" id="WP_258386626.1">
    <property type="nucleotide sequence ID" value="NZ_CP091430.1"/>
</dbReference>
<protein>
    <submittedName>
        <fullName evidence="2">Pro-sigmaK processing inhibitor BofA family protein</fullName>
    </submittedName>
</protein>
<feature type="transmembrane region" description="Helical" evidence="1">
    <location>
        <begin position="63"/>
        <end position="86"/>
    </location>
</feature>
<reference evidence="2" key="1">
    <citation type="submission" date="2022-01" db="EMBL/GenBank/DDBJ databases">
        <title>Paenibacillus spongiae sp. nov., isolated from marine sponge.</title>
        <authorList>
            <person name="Li Z."/>
            <person name="Zhang M."/>
        </authorList>
    </citation>
    <scope>NUCLEOTIDE SEQUENCE</scope>
    <source>
        <strain evidence="2">PHS-Z3</strain>
    </source>
</reference>
<keyword evidence="3" id="KW-1185">Reference proteome</keyword>
<dbReference type="Pfam" id="PF07441">
    <property type="entry name" value="BofA"/>
    <property type="match status" value="1"/>
</dbReference>
<keyword evidence="1" id="KW-0472">Membrane</keyword>
<dbReference type="InterPro" id="IPR010001">
    <property type="entry name" value="BofA"/>
</dbReference>
<sequence>MKTIWLVCLIVSSLFLIGVVFRQKLSWSWIKLFALQLVAAALALYLLNYSGIISGLEVPLNPVTIGTVVLLGIPGIALVLGLQGVLF</sequence>
<keyword evidence="1" id="KW-1133">Transmembrane helix</keyword>
<keyword evidence="1" id="KW-0812">Transmembrane</keyword>
<organism evidence="2 3">
    <name type="scientific">Paenibacillus spongiae</name>
    <dbReference type="NCBI Taxonomy" id="2909671"/>
    <lineage>
        <taxon>Bacteria</taxon>
        <taxon>Bacillati</taxon>
        <taxon>Bacillota</taxon>
        <taxon>Bacilli</taxon>
        <taxon>Bacillales</taxon>
        <taxon>Paenibacillaceae</taxon>
        <taxon>Paenibacillus</taxon>
    </lineage>
</organism>
<dbReference type="Proteomes" id="UP001057877">
    <property type="component" value="Chromosome"/>
</dbReference>
<gene>
    <name evidence="2" type="ORF">L1F29_01330</name>
</gene>